<reference evidence="2 3" key="1">
    <citation type="submission" date="2020-02" db="EMBL/GenBank/DDBJ databases">
        <authorList>
            <person name="Ma Q."/>
            <person name="Huang Y."/>
            <person name="Song X."/>
            <person name="Pei D."/>
        </authorList>
    </citation>
    <scope>NUCLEOTIDE SEQUENCE [LARGE SCALE GENOMIC DNA]</scope>
    <source>
        <strain evidence="2">Sxm20200214</strain>
        <tissue evidence="2">Leaf</tissue>
    </source>
</reference>
<proteinExistence type="predicted"/>
<dbReference type="OrthoDB" id="1111575at2759"/>
<evidence type="ECO:0000313" key="3">
    <source>
        <dbReference type="Proteomes" id="UP000886595"/>
    </source>
</evidence>
<feature type="compositionally biased region" description="Low complexity" evidence="1">
    <location>
        <begin position="64"/>
        <end position="76"/>
    </location>
</feature>
<organism evidence="2 3">
    <name type="scientific">Brassica carinata</name>
    <name type="common">Ethiopian mustard</name>
    <name type="synonym">Abyssinian cabbage</name>
    <dbReference type="NCBI Taxonomy" id="52824"/>
    <lineage>
        <taxon>Eukaryota</taxon>
        <taxon>Viridiplantae</taxon>
        <taxon>Streptophyta</taxon>
        <taxon>Embryophyta</taxon>
        <taxon>Tracheophyta</taxon>
        <taxon>Spermatophyta</taxon>
        <taxon>Magnoliopsida</taxon>
        <taxon>eudicotyledons</taxon>
        <taxon>Gunneridae</taxon>
        <taxon>Pentapetalae</taxon>
        <taxon>rosids</taxon>
        <taxon>malvids</taxon>
        <taxon>Brassicales</taxon>
        <taxon>Brassicaceae</taxon>
        <taxon>Brassiceae</taxon>
        <taxon>Brassica</taxon>
    </lineage>
</organism>
<accession>A0A8X7VAQ6</accession>
<evidence type="ECO:0000256" key="1">
    <source>
        <dbReference type="SAM" id="MobiDB-lite"/>
    </source>
</evidence>
<dbReference type="EMBL" id="JAAMPC010000006">
    <property type="protein sequence ID" value="KAG2307817.1"/>
    <property type="molecule type" value="Genomic_DNA"/>
</dbReference>
<dbReference type="PANTHER" id="PTHR47584">
    <property type="match status" value="1"/>
</dbReference>
<feature type="region of interest" description="Disordered" evidence="1">
    <location>
        <begin position="1"/>
        <end position="22"/>
    </location>
</feature>
<gene>
    <name evidence="2" type="ORF">Bca52824_027565</name>
</gene>
<name>A0A8X7VAQ6_BRACI</name>
<comment type="caution">
    <text evidence="2">The sequence shown here is derived from an EMBL/GenBank/DDBJ whole genome shotgun (WGS) entry which is preliminary data.</text>
</comment>
<feature type="region of interest" description="Disordered" evidence="1">
    <location>
        <begin position="38"/>
        <end position="80"/>
    </location>
</feature>
<dbReference type="Proteomes" id="UP000886595">
    <property type="component" value="Unassembled WGS sequence"/>
</dbReference>
<sequence>MRAHENDETTNDDIHLGGRDEYGRTSYPYVNLNLSASDEEAPRLSESPVRSAREVSRHSPYTARRSSSGVRSTSSTRRAHIRRSNFEAQIDGRFQRMEESRGQLLDVVRSRHNTKPTYGDALAVLESLPIEPMNTFWLEANKLLMNDEDIHDGFMKLRSKENKIRHLERLSGVDRYGNPCELVNARVASSTSGSGHVRSDGSAYGSCGSFGGESGGGGSVGGGYNGGGSVGDQGFSLGDINEDNYDSLGNILTLKLLITLEASTQGHLT</sequence>
<dbReference type="AlphaFoldDB" id="A0A8X7VAQ6"/>
<protein>
    <submittedName>
        <fullName evidence="2">Uncharacterized protein</fullName>
    </submittedName>
</protein>
<dbReference type="PANTHER" id="PTHR47584:SF17">
    <property type="entry name" value="MYB_SANT-LIKE DNA-BINDING DOMAIN PROTEIN"/>
    <property type="match status" value="1"/>
</dbReference>
<dbReference type="InterPro" id="IPR045026">
    <property type="entry name" value="LIMYB"/>
</dbReference>
<evidence type="ECO:0000313" key="2">
    <source>
        <dbReference type="EMBL" id="KAG2307817.1"/>
    </source>
</evidence>
<keyword evidence="3" id="KW-1185">Reference proteome</keyword>